<comment type="cofactor">
    <cofactor evidence="16">
        <name>heme c</name>
        <dbReference type="ChEBI" id="CHEBI:61717"/>
    </cofactor>
    <text evidence="16">Binds 1 heme c group covalently per subunit.</text>
</comment>
<dbReference type="EC" id="7.1.1.8" evidence="3"/>
<feature type="binding site" description="covalent" evidence="16">
    <location>
        <position position="224"/>
    </location>
    <ligand>
        <name>heme c</name>
        <dbReference type="ChEBI" id="CHEBI:61717"/>
    </ligand>
</feature>
<dbReference type="PANTHER" id="PTHR10266">
    <property type="entry name" value="CYTOCHROME C1"/>
    <property type="match status" value="1"/>
</dbReference>
<evidence type="ECO:0000256" key="3">
    <source>
        <dbReference type="ARBA" id="ARBA00012951"/>
    </source>
</evidence>
<dbReference type="SUPFAM" id="SSF81496">
    <property type="entry name" value="Cytochrome c1 subunit of cytochrome bc1 complex (Ubiquinol-cytochrome c reductase), transmembrane anchor"/>
    <property type="match status" value="1"/>
</dbReference>
<proteinExistence type="inferred from homology"/>
<keyword evidence="8 16" id="KW-0479">Metal-binding</keyword>
<evidence type="ECO:0000256" key="10">
    <source>
        <dbReference type="ARBA" id="ARBA00022982"/>
    </source>
</evidence>
<reference evidence="18" key="1">
    <citation type="journal article" date="2016" name="Proc. Natl. Acad. Sci. U.S.A.">
        <title>Lipid metabolic changes in an early divergent fungus govern the establishment of a mutualistic symbiosis with endobacteria.</title>
        <authorList>
            <person name="Lastovetsky O.A."/>
            <person name="Gaspar M.L."/>
            <person name="Mondo S.J."/>
            <person name="LaButti K.M."/>
            <person name="Sandor L."/>
            <person name="Grigoriev I.V."/>
            <person name="Henry S.A."/>
            <person name="Pawlowska T.E."/>
        </authorList>
    </citation>
    <scope>NUCLEOTIDE SEQUENCE [LARGE SCALE GENOMIC DNA]</scope>
    <source>
        <strain evidence="18">ATCC 52814</strain>
    </source>
</reference>
<organism evidence="18">
    <name type="scientific">Rhizopus microsporus var. microsporus</name>
    <dbReference type="NCBI Taxonomy" id="86635"/>
    <lineage>
        <taxon>Eukaryota</taxon>
        <taxon>Fungi</taxon>
        <taxon>Fungi incertae sedis</taxon>
        <taxon>Mucoromycota</taxon>
        <taxon>Mucoromycotina</taxon>
        <taxon>Mucoromycetes</taxon>
        <taxon>Mucorales</taxon>
        <taxon>Mucorineae</taxon>
        <taxon>Rhizopodaceae</taxon>
        <taxon>Rhizopus</taxon>
    </lineage>
</organism>
<dbReference type="Proteomes" id="UP000242414">
    <property type="component" value="Unassembled WGS sequence"/>
</dbReference>
<dbReference type="GO" id="GO:0005743">
    <property type="term" value="C:mitochondrial inner membrane"/>
    <property type="evidence" value="ECO:0007669"/>
    <property type="project" value="UniProtKB-SubCell"/>
</dbReference>
<evidence type="ECO:0000256" key="9">
    <source>
        <dbReference type="ARBA" id="ARBA00022792"/>
    </source>
</evidence>
<feature type="domain" description="Cytochrome c" evidence="17">
    <location>
        <begin position="88"/>
        <end position="240"/>
    </location>
</feature>
<keyword evidence="7" id="KW-0812">Transmembrane</keyword>
<keyword evidence="10" id="KW-0249">Electron transport</keyword>
<dbReference type="SUPFAM" id="SSF46626">
    <property type="entry name" value="Cytochrome c"/>
    <property type="match status" value="1"/>
</dbReference>
<dbReference type="EMBL" id="KV921983">
    <property type="protein sequence ID" value="ORE04020.1"/>
    <property type="molecule type" value="Genomic_DNA"/>
</dbReference>
<feature type="binding site" description="covalent" evidence="16">
    <location>
        <position position="101"/>
    </location>
    <ligand>
        <name>heme c</name>
        <dbReference type="ChEBI" id="CHEBI:61717"/>
    </ligand>
</feature>
<protein>
    <recommendedName>
        <fullName evidence="3">quinol--cytochrome-c reductase</fullName>
        <ecNumber evidence="3">7.1.1.8</ecNumber>
    </recommendedName>
</protein>
<comment type="similarity">
    <text evidence="2">Belongs to the cytochrome c family.</text>
</comment>
<dbReference type="InterPro" id="IPR036909">
    <property type="entry name" value="Cyt_c-like_dom_sf"/>
</dbReference>
<dbReference type="PROSITE" id="PS51007">
    <property type="entry name" value="CYTC"/>
    <property type="match status" value="1"/>
</dbReference>
<sequence>MFSRLATQSAKHSVRSFVKPTIQARFASTKPTVSSNPMQFGLVTAAIVGATASAYMYADASANMADEGLHAPHYPWPHSGPLSTFDHAAIRRGYQVYREVCSACHSLDRIAWRNLVGVSHTEAEVKAMAEEFEYQDGPDENGEMFTRPGKLSDYMPKPYPNDEAARAGNAGALPPDLSLITKARHGGEDYVFSLLTGYMDPPGGIEVREGLNYNPYFPGGAIAMARVLFDGVVEYEDGTPATTSQMAKDVCTFLAWAAEPEHDERKKMGMKAVIILAGLTALSVWLKRFKWAPIKSRKIVYNPPK</sequence>
<evidence type="ECO:0000256" key="13">
    <source>
        <dbReference type="ARBA" id="ARBA00023128"/>
    </source>
</evidence>
<name>A0A1X0QW73_RHIZD</name>
<dbReference type="AlphaFoldDB" id="A0A1X0QW73"/>
<dbReference type="PANTHER" id="PTHR10266:SF3">
    <property type="entry name" value="CYTOCHROME C1, HEME PROTEIN, MITOCHONDRIAL"/>
    <property type="match status" value="1"/>
</dbReference>
<dbReference type="VEuPathDB" id="FungiDB:BCV72DRAFT_22371"/>
<dbReference type="OrthoDB" id="5925at2759"/>
<dbReference type="PRINTS" id="PR00603">
    <property type="entry name" value="CYTOCHROMEC1"/>
</dbReference>
<dbReference type="InterPro" id="IPR002326">
    <property type="entry name" value="Cyt_c1"/>
</dbReference>
<keyword evidence="13" id="KW-0496">Mitochondrion</keyword>
<evidence type="ECO:0000256" key="5">
    <source>
        <dbReference type="ARBA" id="ARBA00022617"/>
    </source>
</evidence>
<feature type="binding site" description="axial binding residue" evidence="16">
    <location>
        <position position="105"/>
    </location>
    <ligand>
        <name>heme c</name>
        <dbReference type="ChEBI" id="CHEBI:61717"/>
    </ligand>
    <ligandPart>
        <name>Fe</name>
        <dbReference type="ChEBI" id="CHEBI:18248"/>
    </ligandPart>
</feature>
<keyword evidence="6" id="KW-0679">Respiratory chain</keyword>
<evidence type="ECO:0000256" key="14">
    <source>
        <dbReference type="ARBA" id="ARBA00023136"/>
    </source>
</evidence>
<evidence type="ECO:0000256" key="8">
    <source>
        <dbReference type="ARBA" id="ARBA00022723"/>
    </source>
</evidence>
<dbReference type="Gene3D" id="1.10.760.10">
    <property type="entry name" value="Cytochrome c-like domain"/>
    <property type="match status" value="1"/>
</dbReference>
<dbReference type="GO" id="GO:0006122">
    <property type="term" value="P:mitochondrial electron transport, ubiquinol to cytochrome c"/>
    <property type="evidence" value="ECO:0007669"/>
    <property type="project" value="TreeGrafter"/>
</dbReference>
<comment type="subcellular location">
    <subcellularLocation>
        <location evidence="1">Mitochondrion inner membrane</location>
    </subcellularLocation>
</comment>
<comment type="catalytic activity">
    <reaction evidence="15">
        <text>a quinol + 2 Fe(III)-[cytochrome c](out) = a quinone + 2 Fe(II)-[cytochrome c](out) + 2 H(+)(out)</text>
        <dbReference type="Rhea" id="RHEA:11484"/>
        <dbReference type="Rhea" id="RHEA-COMP:10350"/>
        <dbReference type="Rhea" id="RHEA-COMP:14399"/>
        <dbReference type="ChEBI" id="CHEBI:15378"/>
        <dbReference type="ChEBI" id="CHEBI:24646"/>
        <dbReference type="ChEBI" id="CHEBI:29033"/>
        <dbReference type="ChEBI" id="CHEBI:29034"/>
        <dbReference type="ChEBI" id="CHEBI:132124"/>
        <dbReference type="EC" id="7.1.1.8"/>
    </reaction>
</comment>
<accession>A0A1X0QW73</accession>
<evidence type="ECO:0000256" key="15">
    <source>
        <dbReference type="ARBA" id="ARBA00029351"/>
    </source>
</evidence>
<keyword evidence="5 16" id="KW-0349">Heme</keyword>
<dbReference type="GO" id="GO:0020037">
    <property type="term" value="F:heme binding"/>
    <property type="evidence" value="ECO:0007669"/>
    <property type="project" value="InterPro"/>
</dbReference>
<keyword evidence="12 16" id="KW-0408">Iron</keyword>
<dbReference type="InterPro" id="IPR021157">
    <property type="entry name" value="Cyt_c1_TM_anchor_C"/>
</dbReference>
<evidence type="ECO:0000256" key="6">
    <source>
        <dbReference type="ARBA" id="ARBA00022660"/>
    </source>
</evidence>
<keyword evidence="9" id="KW-0999">Mitochondrion inner membrane</keyword>
<dbReference type="InterPro" id="IPR009056">
    <property type="entry name" value="Cyt_c-like_dom"/>
</dbReference>
<dbReference type="Gene3D" id="1.20.5.100">
    <property type="entry name" value="Cytochrome c1, transmembrane anchor, C-terminal"/>
    <property type="match status" value="1"/>
</dbReference>
<gene>
    <name evidence="18" type="ORF">BCV72DRAFT_22371</name>
</gene>
<evidence type="ECO:0000259" key="17">
    <source>
        <dbReference type="PROSITE" id="PS51007"/>
    </source>
</evidence>
<dbReference type="Pfam" id="PF02167">
    <property type="entry name" value="Cytochrom_C1"/>
    <property type="match status" value="1"/>
</dbReference>
<evidence type="ECO:0000256" key="7">
    <source>
        <dbReference type="ARBA" id="ARBA00022692"/>
    </source>
</evidence>
<keyword evidence="4" id="KW-0813">Transport</keyword>
<dbReference type="GO" id="GO:0046872">
    <property type="term" value="F:metal ion binding"/>
    <property type="evidence" value="ECO:0007669"/>
    <property type="project" value="UniProtKB-KW"/>
</dbReference>
<evidence type="ECO:0000256" key="11">
    <source>
        <dbReference type="ARBA" id="ARBA00022989"/>
    </source>
</evidence>
<evidence type="ECO:0000256" key="4">
    <source>
        <dbReference type="ARBA" id="ARBA00022448"/>
    </source>
</evidence>
<dbReference type="GO" id="GO:0008121">
    <property type="term" value="F:quinol-cytochrome-c reductase activity"/>
    <property type="evidence" value="ECO:0007669"/>
    <property type="project" value="UniProtKB-EC"/>
</dbReference>
<evidence type="ECO:0000256" key="2">
    <source>
        <dbReference type="ARBA" id="ARBA00006488"/>
    </source>
</evidence>
<evidence type="ECO:0000256" key="12">
    <source>
        <dbReference type="ARBA" id="ARBA00023004"/>
    </source>
</evidence>
<evidence type="ECO:0000313" key="18">
    <source>
        <dbReference type="EMBL" id="ORE04020.1"/>
    </source>
</evidence>
<dbReference type="FunFam" id="1.20.5.100:FF:000003">
    <property type="entry name" value="Cytochrome c1, heme protein, mitochondrial"/>
    <property type="match status" value="1"/>
</dbReference>
<dbReference type="FunFam" id="1.10.760.10:FF:000002">
    <property type="entry name" value="Cytochrome c1, heme protein"/>
    <property type="match status" value="1"/>
</dbReference>
<keyword evidence="14" id="KW-0472">Membrane</keyword>
<evidence type="ECO:0000256" key="1">
    <source>
        <dbReference type="ARBA" id="ARBA00004273"/>
    </source>
</evidence>
<feature type="binding site" description="covalent" evidence="16">
    <location>
        <position position="104"/>
    </location>
    <ligand>
        <name>heme c</name>
        <dbReference type="ChEBI" id="CHEBI:61717"/>
    </ligand>
</feature>
<evidence type="ECO:0000256" key="16">
    <source>
        <dbReference type="PIRSR" id="PIRSR602326-1"/>
    </source>
</evidence>
<keyword evidence="11" id="KW-1133">Transmembrane helix</keyword>